<keyword evidence="6" id="KW-1185">Reference proteome</keyword>
<dbReference type="AlphaFoldDB" id="A0A814SIY1"/>
<evidence type="ECO:0000256" key="2">
    <source>
        <dbReference type="ARBA" id="ARBA00023043"/>
    </source>
</evidence>
<dbReference type="InterPro" id="IPR036770">
    <property type="entry name" value="Ankyrin_rpt-contain_sf"/>
</dbReference>
<dbReference type="PROSITE" id="PS50297">
    <property type="entry name" value="ANK_REP_REGION"/>
    <property type="match status" value="1"/>
</dbReference>
<dbReference type="Proteomes" id="UP000663828">
    <property type="component" value="Unassembled WGS sequence"/>
</dbReference>
<proteinExistence type="predicted"/>
<comment type="caution">
    <text evidence="4">The sequence shown here is derived from an EMBL/GenBank/DDBJ whole genome shotgun (WGS) entry which is preliminary data.</text>
</comment>
<evidence type="ECO:0000313" key="6">
    <source>
        <dbReference type="Proteomes" id="UP000663828"/>
    </source>
</evidence>
<accession>A0A814SIY1</accession>
<keyword evidence="2 3" id="KW-0040">ANK repeat</keyword>
<dbReference type="Pfam" id="PF12796">
    <property type="entry name" value="Ank_2"/>
    <property type="match status" value="1"/>
</dbReference>
<keyword evidence="1" id="KW-0677">Repeat</keyword>
<dbReference type="EMBL" id="CAJNOR010004054">
    <property type="protein sequence ID" value="CAF1471264.1"/>
    <property type="molecule type" value="Genomic_DNA"/>
</dbReference>
<reference evidence="4" key="1">
    <citation type="submission" date="2021-02" db="EMBL/GenBank/DDBJ databases">
        <authorList>
            <person name="Nowell W R."/>
        </authorList>
    </citation>
    <scope>NUCLEOTIDE SEQUENCE</scope>
</reference>
<dbReference type="PANTHER" id="PTHR24198">
    <property type="entry name" value="ANKYRIN REPEAT AND PROTEIN KINASE DOMAIN-CONTAINING PROTEIN"/>
    <property type="match status" value="1"/>
</dbReference>
<evidence type="ECO:0000313" key="5">
    <source>
        <dbReference type="EMBL" id="CAF1471264.1"/>
    </source>
</evidence>
<dbReference type="InterPro" id="IPR002110">
    <property type="entry name" value="Ankyrin_rpt"/>
</dbReference>
<sequence>MTITSDSRKYSQLHQRIRYTERRKANSYFDSEDKKRQSPRSRIKRHLIAFDIDEFKDEIDHDYDYEHDLNEYEDWQETRDFIDAQWREIYNAVDFDKADLLDYLLPPVNIFNSEEIYWTNELTFEEYRPPTNILQHAIHIGRTRCVRVLLDKIYTGKLEWDLIYESSDTIQVVLSDACQLGDVDLVQELVEHPLVDINAFDLLTIAVEQNNDLLVEYLFSQGCDMHSSYYRYLLHHATRNGYHSIVKSLLKYGADPHIQDSTVQTPLDYAVDRRDIEMIQILLEHTHGLLKPNAKKFTPMMLAAHRDLRPMVDLLFQLLPLDPCIDDLVRLACRYTIDIEMKNREMAFYFFSQGLTRKEISDNSVLHEVYESRRECQTLEELELIRDDDHAMRLHALLANERIFLRNGDAILYVDIIEKQCRHYESMDLSHRSFQLCLHALQLMPEVQNYNYHIARSLASLCYEICGQIFRVWEEDAFVPIDSLVVIANWTFKLYASIGYTEIKLMEIVICLIQSKKITKNEQCALINSIRRIGTECKQYFLTHFIQYAALNTSIQQSGQFSFTTFSAIRLLIQCGADVNALSNHWRRTRPLHIIAKCSNILEAKPVIELLLACGAHPDAIDDRGVQPKDEAEVRDVKELLSTSRHLSLKCRCAQLIVSQEIDYKHYFYPKLVEFIELHRKSDSPWTQDDL</sequence>
<feature type="repeat" description="ANK" evidence="3">
    <location>
        <begin position="234"/>
        <end position="261"/>
    </location>
</feature>
<dbReference type="Gene3D" id="1.25.40.20">
    <property type="entry name" value="Ankyrin repeat-containing domain"/>
    <property type="match status" value="2"/>
</dbReference>
<dbReference type="Proteomes" id="UP000663852">
    <property type="component" value="Unassembled WGS sequence"/>
</dbReference>
<dbReference type="EMBL" id="CAJNOJ010000118">
    <property type="protein sequence ID" value="CAF1148162.1"/>
    <property type="molecule type" value="Genomic_DNA"/>
</dbReference>
<evidence type="ECO:0000313" key="4">
    <source>
        <dbReference type="EMBL" id="CAF1148162.1"/>
    </source>
</evidence>
<protein>
    <submittedName>
        <fullName evidence="4">Uncharacterized protein</fullName>
    </submittedName>
</protein>
<dbReference type="PANTHER" id="PTHR24198:SF165">
    <property type="entry name" value="ANKYRIN REPEAT-CONTAINING PROTEIN-RELATED"/>
    <property type="match status" value="1"/>
</dbReference>
<dbReference type="SMART" id="SM00248">
    <property type="entry name" value="ANK"/>
    <property type="match status" value="5"/>
</dbReference>
<organism evidence="4 7">
    <name type="scientific">Adineta ricciae</name>
    <name type="common">Rotifer</name>
    <dbReference type="NCBI Taxonomy" id="249248"/>
    <lineage>
        <taxon>Eukaryota</taxon>
        <taxon>Metazoa</taxon>
        <taxon>Spiralia</taxon>
        <taxon>Gnathifera</taxon>
        <taxon>Rotifera</taxon>
        <taxon>Eurotatoria</taxon>
        <taxon>Bdelloidea</taxon>
        <taxon>Adinetida</taxon>
        <taxon>Adinetidae</taxon>
        <taxon>Adineta</taxon>
    </lineage>
</organism>
<name>A0A814SIY1_ADIRI</name>
<dbReference type="PROSITE" id="PS50088">
    <property type="entry name" value="ANK_REPEAT"/>
    <property type="match status" value="1"/>
</dbReference>
<dbReference type="OrthoDB" id="2157354at2759"/>
<evidence type="ECO:0000256" key="3">
    <source>
        <dbReference type="PROSITE-ProRule" id="PRU00023"/>
    </source>
</evidence>
<gene>
    <name evidence="4" type="ORF">EDS130_LOCUS22458</name>
    <name evidence="5" type="ORF">XAT740_LOCUS37993</name>
</gene>
<evidence type="ECO:0000313" key="7">
    <source>
        <dbReference type="Proteomes" id="UP000663852"/>
    </source>
</evidence>
<evidence type="ECO:0000256" key="1">
    <source>
        <dbReference type="ARBA" id="ARBA00022737"/>
    </source>
</evidence>
<dbReference type="SUPFAM" id="SSF48403">
    <property type="entry name" value="Ankyrin repeat"/>
    <property type="match status" value="2"/>
</dbReference>